<dbReference type="InterPro" id="IPR036696">
    <property type="entry name" value="YdfO-like_sf"/>
</dbReference>
<comment type="caution">
    <text evidence="1">The sequence shown here is derived from an EMBL/GenBank/DDBJ whole genome shotgun (WGS) entry which is preliminary data.</text>
</comment>
<dbReference type="Pfam" id="PF07166">
    <property type="entry name" value="DUF1398"/>
    <property type="match status" value="1"/>
</dbReference>
<reference evidence="1 2" key="1">
    <citation type="submission" date="2015-11" db="EMBL/GenBank/DDBJ databases">
        <title>Genomic analysis of 38 Legionella species identifies large and diverse effector repertoires.</title>
        <authorList>
            <person name="Burstein D."/>
            <person name="Amaro F."/>
            <person name="Zusman T."/>
            <person name="Lifshitz Z."/>
            <person name="Cohen O."/>
            <person name="Gilbert J.A."/>
            <person name="Pupko T."/>
            <person name="Shuman H.A."/>
            <person name="Segal G."/>
        </authorList>
    </citation>
    <scope>NUCLEOTIDE SEQUENCE [LARGE SCALE GENOMIC DNA]</scope>
    <source>
        <strain evidence="1 2">ATCC 49751</strain>
    </source>
</reference>
<dbReference type="Gene3D" id="3.30.1810.10">
    <property type="entry name" value="YdfO-like"/>
    <property type="match status" value="2"/>
</dbReference>
<dbReference type="InterPro" id="IPR009833">
    <property type="entry name" value="DUF1398"/>
</dbReference>
<sequence length="134" mass="15527">MIDAINTIKASLKKCYENDSDFLEHVNKIAAVGVKAYKVNLRNKSITYYFTDDSIHQEELLMPMAFRFGEFDQQKLANALEEVQKKIITYPEFLERITIAGINRYGVFIDEAKVIYYGERGSVTEYFPLSRKHG</sequence>
<proteinExistence type="predicted"/>
<evidence type="ECO:0008006" key="3">
    <source>
        <dbReference type="Google" id="ProtNLM"/>
    </source>
</evidence>
<evidence type="ECO:0000313" key="2">
    <source>
        <dbReference type="Proteomes" id="UP000054869"/>
    </source>
</evidence>
<keyword evidence="2" id="KW-1185">Reference proteome</keyword>
<organism evidence="1 2">
    <name type="scientific">Legionella lansingensis</name>
    <dbReference type="NCBI Taxonomy" id="45067"/>
    <lineage>
        <taxon>Bacteria</taxon>
        <taxon>Pseudomonadati</taxon>
        <taxon>Pseudomonadota</taxon>
        <taxon>Gammaproteobacteria</taxon>
        <taxon>Legionellales</taxon>
        <taxon>Legionellaceae</taxon>
        <taxon>Legionella</taxon>
    </lineage>
</organism>
<protein>
    <recommendedName>
        <fullName evidence="3">Phage envelope protein</fullName>
    </recommendedName>
</protein>
<dbReference type="EMBL" id="LNYI01000023">
    <property type="protein sequence ID" value="KTD22650.1"/>
    <property type="molecule type" value="Genomic_DNA"/>
</dbReference>
<dbReference type="OrthoDB" id="5954591at2"/>
<evidence type="ECO:0000313" key="1">
    <source>
        <dbReference type="EMBL" id="KTD22650.1"/>
    </source>
</evidence>
<dbReference type="SUPFAM" id="SSF160419">
    <property type="entry name" value="YdfO-like"/>
    <property type="match status" value="1"/>
</dbReference>
<dbReference type="RefSeq" id="WP_028373269.1">
    <property type="nucleotide sequence ID" value="NZ_CAAAJD010000005.1"/>
</dbReference>
<dbReference type="PATRIC" id="fig|45067.4.peg.1193"/>
<dbReference type="AlphaFoldDB" id="A0A0W0VRM4"/>
<dbReference type="Proteomes" id="UP000054869">
    <property type="component" value="Unassembled WGS sequence"/>
</dbReference>
<gene>
    <name evidence="1" type="ORF">Llan_1140</name>
</gene>
<name>A0A0W0VRM4_9GAMM</name>
<accession>A0A0W0VRM4</accession>